<reference evidence="5" key="1">
    <citation type="submission" date="2017-03" db="EMBL/GenBank/DDBJ databases">
        <title>Novel pathways for hydrocarbon cycling and metabolic interdependencies in hydrothermal sediment communities.</title>
        <authorList>
            <person name="Dombrowski N."/>
            <person name="Seitz K."/>
            <person name="Teske A."/>
            <person name="Baker B."/>
        </authorList>
    </citation>
    <scope>NUCLEOTIDE SEQUENCE [LARGE SCALE GENOMIC DNA]</scope>
</reference>
<dbReference type="PANTHER" id="PTHR10434:SF11">
    <property type="entry name" value="1-ACYL-SN-GLYCEROL-3-PHOSPHATE ACYLTRANSFERASE"/>
    <property type="match status" value="1"/>
</dbReference>
<feature type="domain" description="Phospholipid/glycerol acyltransferase" evidence="3">
    <location>
        <begin position="41"/>
        <end position="153"/>
    </location>
</feature>
<dbReference type="CDD" id="cd07989">
    <property type="entry name" value="LPLAT_AGPAT-like"/>
    <property type="match status" value="1"/>
</dbReference>
<dbReference type="SUPFAM" id="SSF69593">
    <property type="entry name" value="Glycerol-3-phosphate (1)-acyltransferase"/>
    <property type="match status" value="1"/>
</dbReference>
<dbReference type="AlphaFoldDB" id="A0A1W9S383"/>
<protein>
    <recommendedName>
        <fullName evidence="3">Phospholipid/glycerol acyltransferase domain-containing protein</fullName>
    </recommendedName>
</protein>
<dbReference type="EMBL" id="NATQ01000029">
    <property type="protein sequence ID" value="OQX90770.1"/>
    <property type="molecule type" value="Genomic_DNA"/>
</dbReference>
<organism evidence="4 5">
    <name type="scientific">Candidatus Coatesbacteria bacterium 4484_99</name>
    <dbReference type="NCBI Taxonomy" id="1970774"/>
    <lineage>
        <taxon>Bacteria</taxon>
        <taxon>Candidatus Coatesiibacteriota</taxon>
    </lineage>
</organism>
<comment type="caution">
    <text evidence="4">The sequence shown here is derived from an EMBL/GenBank/DDBJ whole genome shotgun (WGS) entry which is preliminary data.</text>
</comment>
<evidence type="ECO:0000313" key="4">
    <source>
        <dbReference type="EMBL" id="OQX90770.1"/>
    </source>
</evidence>
<keyword evidence="2" id="KW-0012">Acyltransferase</keyword>
<dbReference type="InterPro" id="IPR002123">
    <property type="entry name" value="Plipid/glycerol_acylTrfase"/>
</dbReference>
<dbReference type="PANTHER" id="PTHR10434">
    <property type="entry name" value="1-ACYL-SN-GLYCEROL-3-PHOSPHATE ACYLTRANSFERASE"/>
    <property type="match status" value="1"/>
</dbReference>
<evidence type="ECO:0000256" key="2">
    <source>
        <dbReference type="ARBA" id="ARBA00023315"/>
    </source>
</evidence>
<dbReference type="SMART" id="SM00563">
    <property type="entry name" value="PlsC"/>
    <property type="match status" value="1"/>
</dbReference>
<evidence type="ECO:0000259" key="3">
    <source>
        <dbReference type="SMART" id="SM00563"/>
    </source>
</evidence>
<dbReference type="GO" id="GO:0006654">
    <property type="term" value="P:phosphatidic acid biosynthetic process"/>
    <property type="evidence" value="ECO:0007669"/>
    <property type="project" value="TreeGrafter"/>
</dbReference>
<accession>A0A1W9S383</accession>
<name>A0A1W9S383_9BACT</name>
<sequence>MGHLLRAILFHFSHIFAFPASVVLFRFRSYGIGNIPLVGPVIIASNHTSVFDPPLIANGQLRVLYYMAKSELFRNPLFRALIVSYGAFPVRRGEGDIRAMRIALKLLSKGRVVLVFPEGTRSKTGELNEGKEGAGMLVYKAKAKVIPTYIKNSNKILIPGKGFQLPKIEIWYGKPIEFGDLLKRKPSKELYRVISQSIMDEVAKLKHEADRDR</sequence>
<evidence type="ECO:0000256" key="1">
    <source>
        <dbReference type="ARBA" id="ARBA00022679"/>
    </source>
</evidence>
<dbReference type="Pfam" id="PF01553">
    <property type="entry name" value="Acyltransferase"/>
    <property type="match status" value="1"/>
</dbReference>
<evidence type="ECO:0000313" key="5">
    <source>
        <dbReference type="Proteomes" id="UP000192611"/>
    </source>
</evidence>
<dbReference type="GO" id="GO:0003841">
    <property type="term" value="F:1-acylglycerol-3-phosphate O-acyltransferase activity"/>
    <property type="evidence" value="ECO:0007669"/>
    <property type="project" value="TreeGrafter"/>
</dbReference>
<keyword evidence="1" id="KW-0808">Transferase</keyword>
<dbReference type="Proteomes" id="UP000192611">
    <property type="component" value="Unassembled WGS sequence"/>
</dbReference>
<gene>
    <name evidence="4" type="ORF">B6D57_02090</name>
</gene>
<proteinExistence type="predicted"/>